<evidence type="ECO:0000256" key="11">
    <source>
        <dbReference type="ARBA" id="ARBA00022691"/>
    </source>
</evidence>
<reference evidence="23 24" key="1">
    <citation type="journal article" date="2019" name="Nat. Microbiol.">
        <title>Mediterranean grassland soil C-N compound turnover is dependent on rainfall and depth, and is mediated by genomically divergent microorganisms.</title>
        <authorList>
            <person name="Diamond S."/>
            <person name="Andeer P.F."/>
            <person name="Li Z."/>
            <person name="Crits-Christoph A."/>
            <person name="Burstein D."/>
            <person name="Anantharaman K."/>
            <person name="Lane K.R."/>
            <person name="Thomas B.C."/>
            <person name="Pan C."/>
            <person name="Northen T.R."/>
            <person name="Banfield J.F."/>
        </authorList>
    </citation>
    <scope>NUCLEOTIDE SEQUENCE [LARGE SCALE GENOMIC DNA]</scope>
    <source>
        <strain evidence="23">WS_9</strain>
    </source>
</reference>
<dbReference type="EC" id="5.4.3.8" evidence="20"/>
<evidence type="ECO:0000256" key="20">
    <source>
        <dbReference type="HAMAP-Rule" id="MF_00375"/>
    </source>
</evidence>
<evidence type="ECO:0000256" key="21">
    <source>
        <dbReference type="SAM" id="MobiDB-lite"/>
    </source>
</evidence>
<dbReference type="NCBIfam" id="TIGR00538">
    <property type="entry name" value="hemN"/>
    <property type="match status" value="1"/>
</dbReference>
<dbReference type="InterPro" id="IPR004639">
    <property type="entry name" value="4pyrrol_synth_GluAld_NH2Trfase"/>
</dbReference>
<dbReference type="Gene3D" id="3.90.1150.10">
    <property type="entry name" value="Aspartate Aminotransferase, domain 1"/>
    <property type="match status" value="1"/>
</dbReference>
<dbReference type="Gene3D" id="1.10.10.920">
    <property type="match status" value="1"/>
</dbReference>
<dbReference type="SFLD" id="SFLDG01082">
    <property type="entry name" value="B12-binding_domain_containing"/>
    <property type="match status" value="1"/>
</dbReference>
<comment type="subunit">
    <text evidence="20">Homodimer.</text>
</comment>
<dbReference type="SUPFAM" id="SSF102114">
    <property type="entry name" value="Radical SAM enzymes"/>
    <property type="match status" value="1"/>
</dbReference>
<feature type="compositionally biased region" description="Basic residues" evidence="21">
    <location>
        <begin position="643"/>
        <end position="654"/>
    </location>
</feature>
<dbReference type="GO" id="GO:0008483">
    <property type="term" value="F:transaminase activity"/>
    <property type="evidence" value="ECO:0007669"/>
    <property type="project" value="InterPro"/>
</dbReference>
<dbReference type="GO" id="GO:0051539">
    <property type="term" value="F:4 iron, 4 sulfur cluster binding"/>
    <property type="evidence" value="ECO:0007669"/>
    <property type="project" value="UniProtKB-KW"/>
</dbReference>
<evidence type="ECO:0000256" key="18">
    <source>
        <dbReference type="ARBA" id="ARBA00023244"/>
    </source>
</evidence>
<feature type="compositionally biased region" description="Basic and acidic residues" evidence="21">
    <location>
        <begin position="655"/>
        <end position="668"/>
    </location>
</feature>
<dbReference type="Proteomes" id="UP000317691">
    <property type="component" value="Unassembled WGS sequence"/>
</dbReference>
<evidence type="ECO:0000256" key="9">
    <source>
        <dbReference type="ARBA" id="ARBA00022485"/>
    </source>
</evidence>
<dbReference type="GO" id="GO:0051989">
    <property type="term" value="F:coproporphyrinogen dehydrogenase activity"/>
    <property type="evidence" value="ECO:0007669"/>
    <property type="project" value="UniProtKB-EC"/>
</dbReference>
<dbReference type="SFLD" id="SFLDG01065">
    <property type="entry name" value="anaerobic_coproporphyrinogen-I"/>
    <property type="match status" value="1"/>
</dbReference>
<dbReference type="Gene3D" id="3.40.640.10">
    <property type="entry name" value="Type I PLP-dependent aspartate aminotransferase-like (Major domain)"/>
    <property type="match status" value="1"/>
</dbReference>
<comment type="caution">
    <text evidence="23">The sequence shown here is derived from an EMBL/GenBank/DDBJ whole genome shotgun (WGS) entry which is preliminary data.</text>
</comment>
<keyword evidence="18 20" id="KW-0627">Porphyrin biosynthesis</keyword>
<dbReference type="GO" id="GO:0004109">
    <property type="term" value="F:coproporphyrinogen oxidase activity"/>
    <property type="evidence" value="ECO:0007669"/>
    <property type="project" value="InterPro"/>
</dbReference>
<dbReference type="PANTHER" id="PTHR43713">
    <property type="entry name" value="GLUTAMATE-1-SEMIALDEHYDE 2,1-AMINOMUTASE"/>
    <property type="match status" value="1"/>
</dbReference>
<dbReference type="InterPro" id="IPR010723">
    <property type="entry name" value="HemN_C"/>
</dbReference>
<dbReference type="Pfam" id="PF00202">
    <property type="entry name" value="Aminotran_3"/>
    <property type="match status" value="1"/>
</dbReference>
<evidence type="ECO:0000256" key="2">
    <source>
        <dbReference type="ARBA" id="ARBA00001966"/>
    </source>
</evidence>
<dbReference type="InterPro" id="IPR005814">
    <property type="entry name" value="Aminotrans_3"/>
</dbReference>
<feature type="compositionally biased region" description="Basic and acidic residues" evidence="21">
    <location>
        <begin position="605"/>
        <end position="623"/>
    </location>
</feature>
<evidence type="ECO:0000256" key="1">
    <source>
        <dbReference type="ARBA" id="ARBA00001933"/>
    </source>
</evidence>
<comment type="similarity">
    <text evidence="6">Belongs to the anaerobic coproporphyrinogen-III oxidase family.</text>
</comment>
<feature type="domain" description="Radical SAM core" evidence="22">
    <location>
        <begin position="826"/>
        <end position="1063"/>
    </location>
</feature>
<evidence type="ECO:0000256" key="15">
    <source>
        <dbReference type="ARBA" id="ARBA00023004"/>
    </source>
</evidence>
<dbReference type="CDD" id="cd01335">
    <property type="entry name" value="Radical_SAM"/>
    <property type="match status" value="1"/>
</dbReference>
<dbReference type="SMART" id="SM00729">
    <property type="entry name" value="Elp3"/>
    <property type="match status" value="1"/>
</dbReference>
<evidence type="ECO:0000256" key="3">
    <source>
        <dbReference type="ARBA" id="ARBA00004496"/>
    </source>
</evidence>
<dbReference type="InterPro" id="IPR058240">
    <property type="entry name" value="rSAM_sf"/>
</dbReference>
<dbReference type="PROSITE" id="PS51918">
    <property type="entry name" value="RADICAL_SAM"/>
    <property type="match status" value="1"/>
</dbReference>
<evidence type="ECO:0000313" key="24">
    <source>
        <dbReference type="Proteomes" id="UP000317691"/>
    </source>
</evidence>
<feature type="compositionally biased region" description="Basic and acidic residues" evidence="21">
    <location>
        <begin position="722"/>
        <end position="738"/>
    </location>
</feature>
<evidence type="ECO:0000256" key="17">
    <source>
        <dbReference type="ARBA" id="ARBA00023235"/>
    </source>
</evidence>
<evidence type="ECO:0000256" key="8">
    <source>
        <dbReference type="ARBA" id="ARBA00011245"/>
    </source>
</evidence>
<keyword evidence="11" id="KW-0949">S-adenosyl-L-methionine</keyword>
<keyword evidence="14 23" id="KW-0560">Oxidoreductase</keyword>
<comment type="subcellular location">
    <subcellularLocation>
        <location evidence="3 20">Cytoplasm</location>
    </subcellularLocation>
</comment>
<dbReference type="FunFam" id="1.10.10.920:FF:000001">
    <property type="entry name" value="Coproporphyrinogen-III oxidase"/>
    <property type="match status" value="1"/>
</dbReference>
<keyword evidence="16" id="KW-0411">Iron-sulfur</keyword>
<organism evidence="23 24">
    <name type="scientific">Eiseniibacteriota bacterium</name>
    <dbReference type="NCBI Taxonomy" id="2212470"/>
    <lineage>
        <taxon>Bacteria</taxon>
        <taxon>Candidatus Eiseniibacteriota</taxon>
    </lineage>
</organism>
<protein>
    <recommendedName>
        <fullName evidence="20">Glutamate-1-semialdehyde 2,1-aminomutase</fullName>
        <shortName evidence="20">GSA</shortName>
        <ecNumber evidence="20">5.4.3.8</ecNumber>
    </recommendedName>
    <alternativeName>
        <fullName evidence="20">Glutamate-1-semialdehyde aminotransferase</fullName>
        <shortName evidence="20">GSA-AT</shortName>
    </alternativeName>
</protein>
<evidence type="ECO:0000256" key="12">
    <source>
        <dbReference type="ARBA" id="ARBA00022723"/>
    </source>
</evidence>
<dbReference type="NCBIfam" id="NF000818">
    <property type="entry name" value="PRK00062.1"/>
    <property type="match status" value="1"/>
</dbReference>
<evidence type="ECO:0000256" key="13">
    <source>
        <dbReference type="ARBA" id="ARBA00022898"/>
    </source>
</evidence>
<comment type="catalytic activity">
    <reaction evidence="20">
        <text>(S)-4-amino-5-oxopentanoate = 5-aminolevulinate</text>
        <dbReference type="Rhea" id="RHEA:14265"/>
        <dbReference type="ChEBI" id="CHEBI:57501"/>
        <dbReference type="ChEBI" id="CHEBI:356416"/>
        <dbReference type="EC" id="5.4.3.8"/>
    </reaction>
</comment>
<dbReference type="SUPFAM" id="SSF53383">
    <property type="entry name" value="PLP-dependent transferases"/>
    <property type="match status" value="1"/>
</dbReference>
<gene>
    <name evidence="23" type="primary">hemN</name>
    <name evidence="20" type="synonym">hemL</name>
    <name evidence="23" type="ORF">E6K79_05360</name>
</gene>
<dbReference type="GO" id="GO:0006782">
    <property type="term" value="P:protoporphyrinogen IX biosynthetic process"/>
    <property type="evidence" value="ECO:0007669"/>
    <property type="project" value="UniProtKB-UniRule"/>
</dbReference>
<feature type="compositionally biased region" description="Basic and acidic residues" evidence="21">
    <location>
        <begin position="754"/>
        <end position="766"/>
    </location>
</feature>
<evidence type="ECO:0000256" key="14">
    <source>
        <dbReference type="ARBA" id="ARBA00023002"/>
    </source>
</evidence>
<evidence type="ECO:0000256" key="5">
    <source>
        <dbReference type="ARBA" id="ARBA00004819"/>
    </source>
</evidence>
<evidence type="ECO:0000313" key="23">
    <source>
        <dbReference type="EMBL" id="TMQ65195.1"/>
    </source>
</evidence>
<evidence type="ECO:0000256" key="6">
    <source>
        <dbReference type="ARBA" id="ARBA00005493"/>
    </source>
</evidence>
<dbReference type="Pfam" id="PF04055">
    <property type="entry name" value="Radical_SAM"/>
    <property type="match status" value="1"/>
</dbReference>
<dbReference type="GO" id="GO:0030170">
    <property type="term" value="F:pyridoxal phosphate binding"/>
    <property type="evidence" value="ECO:0007669"/>
    <property type="project" value="InterPro"/>
</dbReference>
<evidence type="ECO:0000256" key="7">
    <source>
        <dbReference type="ARBA" id="ARBA00008981"/>
    </source>
</evidence>
<feature type="modified residue" description="N6-(pyridoxal phosphate)lysine" evidence="20">
    <location>
        <position position="274"/>
    </location>
</feature>
<comment type="subunit">
    <text evidence="8">Monomer.</text>
</comment>
<feature type="compositionally biased region" description="Basic residues" evidence="21">
    <location>
        <begin position="579"/>
        <end position="590"/>
    </location>
</feature>
<dbReference type="InterPro" id="IPR015422">
    <property type="entry name" value="PyrdxlP-dep_Trfase_small"/>
</dbReference>
<keyword evidence="15" id="KW-0408">Iron</keyword>
<dbReference type="GO" id="GO:0005737">
    <property type="term" value="C:cytoplasm"/>
    <property type="evidence" value="ECO:0007669"/>
    <property type="project" value="UniProtKB-SubCell"/>
</dbReference>
<dbReference type="EMBL" id="VBOZ01000014">
    <property type="protein sequence ID" value="TMQ65195.1"/>
    <property type="molecule type" value="Genomic_DNA"/>
</dbReference>
<keyword evidence="17 20" id="KW-0413">Isomerase</keyword>
<evidence type="ECO:0000256" key="19">
    <source>
        <dbReference type="ARBA" id="ARBA00048321"/>
    </source>
</evidence>
<comment type="similarity">
    <text evidence="7 20">Belongs to the class-III pyridoxal-phosphate-dependent aminotransferase family. HemL subfamily.</text>
</comment>
<proteinExistence type="inferred from homology"/>
<dbReference type="InterPro" id="IPR013785">
    <property type="entry name" value="Aldolase_TIM"/>
</dbReference>
<dbReference type="SFLD" id="SFLDS00029">
    <property type="entry name" value="Radical_SAM"/>
    <property type="match status" value="1"/>
</dbReference>
<feature type="compositionally biased region" description="Basic and acidic residues" evidence="21">
    <location>
        <begin position="443"/>
        <end position="455"/>
    </location>
</feature>
<accession>A0A538TNL0</accession>
<dbReference type="InterPro" id="IPR015424">
    <property type="entry name" value="PyrdxlP-dep_Trfase"/>
</dbReference>
<dbReference type="AlphaFoldDB" id="A0A538TNL0"/>
<keyword evidence="10 20" id="KW-0963">Cytoplasm</keyword>
<dbReference type="Pfam" id="PF06969">
    <property type="entry name" value="HemN_C"/>
    <property type="match status" value="1"/>
</dbReference>
<comment type="catalytic activity">
    <reaction evidence="19">
        <text>coproporphyrinogen III + 2 S-adenosyl-L-methionine = protoporphyrinogen IX + 2 5'-deoxyadenosine + 2 L-methionine + 2 CO2</text>
        <dbReference type="Rhea" id="RHEA:15425"/>
        <dbReference type="ChEBI" id="CHEBI:16526"/>
        <dbReference type="ChEBI" id="CHEBI:17319"/>
        <dbReference type="ChEBI" id="CHEBI:57307"/>
        <dbReference type="ChEBI" id="CHEBI:57309"/>
        <dbReference type="ChEBI" id="CHEBI:57844"/>
        <dbReference type="ChEBI" id="CHEBI:59789"/>
        <dbReference type="EC" id="1.3.98.3"/>
    </reaction>
</comment>
<feature type="compositionally biased region" description="Low complexity" evidence="21">
    <location>
        <begin position="669"/>
        <end position="682"/>
    </location>
</feature>
<feature type="region of interest" description="Disordered" evidence="21">
    <location>
        <begin position="434"/>
        <end position="779"/>
    </location>
</feature>
<dbReference type="InterPro" id="IPR049704">
    <property type="entry name" value="Aminotrans_3_PPA_site"/>
</dbReference>
<keyword evidence="12" id="KW-0479">Metal-binding</keyword>
<feature type="compositionally biased region" description="Basic and acidic residues" evidence="21">
    <location>
        <begin position="478"/>
        <end position="518"/>
    </location>
</feature>
<dbReference type="InterPro" id="IPR015421">
    <property type="entry name" value="PyrdxlP-dep_Trfase_major"/>
</dbReference>
<comment type="cofactor">
    <cofactor evidence="1 20">
        <name>pyridoxal 5'-phosphate</name>
        <dbReference type="ChEBI" id="CHEBI:597326"/>
    </cofactor>
</comment>
<dbReference type="HAMAP" id="MF_00375">
    <property type="entry name" value="HemL_aminotrans_3"/>
    <property type="match status" value="1"/>
</dbReference>
<evidence type="ECO:0000256" key="10">
    <source>
        <dbReference type="ARBA" id="ARBA00022490"/>
    </source>
</evidence>
<dbReference type="PROSITE" id="PS00600">
    <property type="entry name" value="AA_TRANSFER_CLASS_3"/>
    <property type="match status" value="1"/>
</dbReference>
<dbReference type="UniPathway" id="UPA00251">
    <property type="reaction ID" value="UER00317"/>
</dbReference>
<keyword evidence="13 20" id="KW-0663">Pyridoxal phosphate</keyword>
<dbReference type="GO" id="GO:0046872">
    <property type="term" value="F:metal ion binding"/>
    <property type="evidence" value="ECO:0007669"/>
    <property type="project" value="UniProtKB-KW"/>
</dbReference>
<feature type="compositionally biased region" description="Gly residues" evidence="21">
    <location>
        <begin position="710"/>
        <end position="721"/>
    </location>
</feature>
<dbReference type="PANTHER" id="PTHR43713:SF3">
    <property type="entry name" value="GLUTAMATE-1-SEMIALDEHYDE 2,1-AMINOMUTASE 1, CHLOROPLASTIC-RELATED"/>
    <property type="match status" value="1"/>
</dbReference>
<evidence type="ECO:0000256" key="16">
    <source>
        <dbReference type="ARBA" id="ARBA00023014"/>
    </source>
</evidence>
<comment type="pathway">
    <text evidence="5">Porphyrin-containing compound metabolism; protoporphyrin-IX biosynthesis; 5-aminolevulinate from L-glutamyl-tRNA(Glu): step 2/2.</text>
</comment>
<dbReference type="InterPro" id="IPR007197">
    <property type="entry name" value="rSAM"/>
</dbReference>
<dbReference type="GO" id="GO:0042286">
    <property type="term" value="F:glutamate-1-semialdehyde 2,1-aminomutase activity"/>
    <property type="evidence" value="ECO:0007669"/>
    <property type="project" value="UniProtKB-UniRule"/>
</dbReference>
<dbReference type="InterPro" id="IPR004558">
    <property type="entry name" value="Coprogen_oxidase_HemN"/>
</dbReference>
<evidence type="ECO:0000259" key="22">
    <source>
        <dbReference type="PROSITE" id="PS51918"/>
    </source>
</evidence>
<dbReference type="Gene3D" id="3.20.20.70">
    <property type="entry name" value="Aldolase class I"/>
    <property type="match status" value="1"/>
</dbReference>
<dbReference type="CDD" id="cd00610">
    <property type="entry name" value="OAT_like"/>
    <property type="match status" value="1"/>
</dbReference>
<comment type="cofactor">
    <cofactor evidence="2">
        <name>[4Fe-4S] cluster</name>
        <dbReference type="ChEBI" id="CHEBI:49883"/>
    </cofactor>
</comment>
<keyword evidence="9" id="KW-0004">4Fe-4S</keyword>
<dbReference type="NCBIfam" id="TIGR00713">
    <property type="entry name" value="hemL"/>
    <property type="match status" value="1"/>
</dbReference>
<sequence length="1239" mass="135716">MKEARVLPKTSESESLHRRALGLFPGGVNSPVRAFQGVGGTPRVMVSARGAVMRDADGNQLLDYVLGWGPLLLGHAHADVVKAVERQAREGTLYGATTPLEIELADRVQRFYPAAERLRFVSSGTEAAMSALRLARAATKRNVFVKLDGCYHGHADPFLIRAGSGLATLGTPDSPGVPESTASDVRVGTFNDLASIQTHFDREGDSIAAVIVEPVVGNHGVIPPAADFLPGLRALCDRHGSILIFDEVMCGFRAARGGAAELYGVKPDLVALGKVIGGGLPAAAFGGRKELMKLVAPEGPVYQAGTYSGNPIAMAAGNAALQVLEADPGIFRRAEARTGLLAAGLREILQRRKLAGTVNSVGSMWTIFFGVGRVASMAAVRTADKGRYARFFHGMLERGIYLPPSAFESAFLSDAHTDDDIDRTLEAADEAMEGLVPPSVPQRDAHRGSDLDHAPGRAIPPRVPGGPRKAFVPRRLPHSGDMRRGDRAADRALRLRRGDHLPGHPRSPDRHGRPDRVRSGPAPGPSDPKSRGRSAAQVGGRRRGHAPHQEGDPGRARASTGTGAGDRLRRRSVHDGGLSHRRWRLARSRPHAQFPRPRSGGIRATLRDPLERDRRLPARADRGRGRRRHALRYPGRLAPSPRVRAHSCGRRRPRDPRASEGDPFDLLRARPFGGPARGAPPHHGGRGRARLPRIAGARAGDSRKLAGRPGKPGSGRAPGTGRGDRGPGRGDPARERRPPRLHLQPGPRHLPGHAGREREAPGRHGEALPVAGRRRRVSRSSAQITAALLAKYDRPGPRYTSYPTAIEFHEGFTPERYLEKLDEAARAAQEPLSLYVHLPFCRERCTFCGCNVIITQKAGVADAYLDDLEREIDLVGARLGKRTRVVQYHWGGGTPTYLTLDQIRRVWRATAARFTFEPNAEIAIEVDPRVTTRDQADLLRELGFNRISMGVQDFDPDVQEAVNRRQTFEQTRDLHLYLRELKIESINFDFIYGLPHQTPTTFRKTIELALDLRPDRVACYSYAFVPWIKAHQKAIHLEDLPPREVKLELFGIAHELFVGAGYQQIGMDHFALATDSLAVAARDRTLFRNFMGYTTHPASDTVGFGLSAIGDLGGAFSQNTKKLNRYRDALDQGRPPIERGFERSRDDEIRRGVIQSLMCNFHLDIPAVERAHGIDFAAYFADSLRALDEGPAANGFVVRTPSAIEVTEPGRLFVRNVCMEFDAYLKGREGEKPIFSRTV</sequence>
<evidence type="ECO:0000256" key="4">
    <source>
        <dbReference type="ARBA" id="ARBA00004785"/>
    </source>
</evidence>
<dbReference type="FunFam" id="3.40.640.10:FF:000021">
    <property type="entry name" value="Glutamate-1-semialdehyde 2,1-aminomutase"/>
    <property type="match status" value="1"/>
</dbReference>
<name>A0A538TNL0_UNCEI</name>
<dbReference type="InterPro" id="IPR006638">
    <property type="entry name" value="Elp3/MiaA/NifB-like_rSAM"/>
</dbReference>
<comment type="pathway">
    <text evidence="4">Porphyrin-containing compound metabolism; protoporphyrin-IX biosynthesis; protoporphyrinogen-IX from coproporphyrinogen-III (AdoMet route): step 1/1.</text>
</comment>